<gene>
    <name evidence="5" type="ORF">RFI_27578</name>
</gene>
<dbReference type="PROSITE" id="PS00070">
    <property type="entry name" value="ALDEHYDE_DEHYDR_CYS"/>
    <property type="match status" value="1"/>
</dbReference>
<dbReference type="OrthoDB" id="310895at2759"/>
<sequence length="395" mass="44271">MYSFKSVSRVCSVSISASRHFSSHKGKLRNVITVDNPYTGAVHCEVPQSSLEDSVKLLSLCDKAQKEYWGETRSSVMSRQSTVVDYIQSLKGMETDFVKEITESMGKPLHQAINEFNTMIERAEALLDMSSVALDDEQLSSEPNMKRILRKEALGTVLIIAPWNYPLLCSINSIIPAILAGNSILFKMSSRTPIISELFAKATQDLDLPKHFITPIHCDHDVTSAVEYSRIFKKFLALLYIYIYLYLIKDPKVGFVVFTGSVAGGKQIQSAVSTRFINCTLELGGKDPAYVCDDSDIEKSAFTIVDGAVYNAGQSCCAVERCYVHEKVAKKFLECCVENFKLLKLGDPNDESTTVGPMATPSAPQFLQSQVRIYKYKYKYIHICVYMSICDQLHW</sequence>
<dbReference type="InterPro" id="IPR016162">
    <property type="entry name" value="Ald_DH_N"/>
</dbReference>
<dbReference type="PROSITE" id="PS00687">
    <property type="entry name" value="ALDEHYDE_DEHYDR_GLU"/>
    <property type="match status" value="1"/>
</dbReference>
<keyword evidence="6" id="KW-1185">Reference proteome</keyword>
<dbReference type="Pfam" id="PF00171">
    <property type="entry name" value="Aldedh"/>
    <property type="match status" value="2"/>
</dbReference>
<dbReference type="InterPro" id="IPR016160">
    <property type="entry name" value="Ald_DH_CS_CYS"/>
</dbReference>
<feature type="domain" description="Aldehyde dehydrogenase" evidence="4">
    <location>
        <begin position="31"/>
        <end position="218"/>
    </location>
</feature>
<feature type="active site" evidence="2">
    <location>
        <position position="282"/>
    </location>
</feature>
<comment type="caution">
    <text evidence="5">The sequence shown here is derived from an EMBL/GenBank/DDBJ whole genome shotgun (WGS) entry which is preliminary data.</text>
</comment>
<evidence type="ECO:0000313" key="6">
    <source>
        <dbReference type="Proteomes" id="UP000023152"/>
    </source>
</evidence>
<dbReference type="AlphaFoldDB" id="X6M8J9"/>
<reference evidence="5 6" key="1">
    <citation type="journal article" date="2013" name="Curr. Biol.">
        <title>The Genome of the Foraminiferan Reticulomyxa filosa.</title>
        <authorList>
            <person name="Glockner G."/>
            <person name="Hulsmann N."/>
            <person name="Schleicher M."/>
            <person name="Noegel A.A."/>
            <person name="Eichinger L."/>
            <person name="Gallinger C."/>
            <person name="Pawlowski J."/>
            <person name="Sierra R."/>
            <person name="Euteneuer U."/>
            <person name="Pillet L."/>
            <person name="Moustafa A."/>
            <person name="Platzer M."/>
            <person name="Groth M."/>
            <person name="Szafranski K."/>
            <person name="Schliwa M."/>
        </authorList>
    </citation>
    <scope>NUCLEOTIDE SEQUENCE [LARGE SCALE GENOMIC DNA]</scope>
</reference>
<dbReference type="Gene3D" id="3.40.309.10">
    <property type="entry name" value="Aldehyde Dehydrogenase, Chain A, domain 2"/>
    <property type="match status" value="1"/>
</dbReference>
<dbReference type="InterPro" id="IPR029510">
    <property type="entry name" value="Ald_DH_CS_GLU"/>
</dbReference>
<comment type="similarity">
    <text evidence="3">Belongs to the aldehyde dehydrogenase family.</text>
</comment>
<dbReference type="InterPro" id="IPR016161">
    <property type="entry name" value="Ald_DH/histidinol_DH"/>
</dbReference>
<dbReference type="SUPFAM" id="SSF53720">
    <property type="entry name" value="ALDH-like"/>
    <property type="match status" value="1"/>
</dbReference>
<evidence type="ECO:0000313" key="5">
    <source>
        <dbReference type="EMBL" id="ETO09797.1"/>
    </source>
</evidence>
<dbReference type="InterPro" id="IPR016163">
    <property type="entry name" value="Ald_DH_C"/>
</dbReference>
<organism evidence="5 6">
    <name type="scientific">Reticulomyxa filosa</name>
    <dbReference type="NCBI Taxonomy" id="46433"/>
    <lineage>
        <taxon>Eukaryota</taxon>
        <taxon>Sar</taxon>
        <taxon>Rhizaria</taxon>
        <taxon>Retaria</taxon>
        <taxon>Foraminifera</taxon>
        <taxon>Monothalamids</taxon>
        <taxon>Reticulomyxidae</taxon>
        <taxon>Reticulomyxa</taxon>
    </lineage>
</organism>
<dbReference type="Proteomes" id="UP000023152">
    <property type="component" value="Unassembled WGS sequence"/>
</dbReference>
<keyword evidence="1 3" id="KW-0560">Oxidoreductase</keyword>
<proteinExistence type="inferred from homology"/>
<evidence type="ECO:0000256" key="2">
    <source>
        <dbReference type="PROSITE-ProRule" id="PRU10007"/>
    </source>
</evidence>
<accession>X6M8J9</accession>
<dbReference type="InterPro" id="IPR015590">
    <property type="entry name" value="Aldehyde_DH_dom"/>
</dbReference>
<dbReference type="GO" id="GO:0016620">
    <property type="term" value="F:oxidoreductase activity, acting on the aldehyde or oxo group of donors, NAD or NADP as acceptor"/>
    <property type="evidence" value="ECO:0007669"/>
    <property type="project" value="InterPro"/>
</dbReference>
<feature type="domain" description="Aldehyde dehydrogenase" evidence="4">
    <location>
        <begin position="246"/>
        <end position="374"/>
    </location>
</feature>
<dbReference type="EMBL" id="ASPP01023902">
    <property type="protein sequence ID" value="ETO09797.1"/>
    <property type="molecule type" value="Genomic_DNA"/>
</dbReference>
<evidence type="ECO:0000259" key="4">
    <source>
        <dbReference type="Pfam" id="PF00171"/>
    </source>
</evidence>
<evidence type="ECO:0000256" key="3">
    <source>
        <dbReference type="RuleBase" id="RU003345"/>
    </source>
</evidence>
<dbReference type="Gene3D" id="3.40.605.10">
    <property type="entry name" value="Aldehyde Dehydrogenase, Chain A, domain 1"/>
    <property type="match status" value="2"/>
</dbReference>
<protein>
    <submittedName>
        <fullName evidence="5">Aldehyde dehydrogenase family protein</fullName>
    </submittedName>
</protein>
<dbReference type="PANTHER" id="PTHR11699">
    <property type="entry name" value="ALDEHYDE DEHYDROGENASE-RELATED"/>
    <property type="match status" value="1"/>
</dbReference>
<evidence type="ECO:0000256" key="1">
    <source>
        <dbReference type="ARBA" id="ARBA00023002"/>
    </source>
</evidence>
<name>X6M8J9_RETFI</name>